<keyword evidence="2" id="KW-0813">Transport</keyword>
<dbReference type="GO" id="GO:0009401">
    <property type="term" value="P:phosphoenolpyruvate-dependent sugar phosphotransferase system"/>
    <property type="evidence" value="ECO:0007669"/>
    <property type="project" value="UniProtKB-KW"/>
</dbReference>
<evidence type="ECO:0000256" key="1">
    <source>
        <dbReference type="ARBA" id="ARBA00004496"/>
    </source>
</evidence>
<dbReference type="Pfam" id="PF00358">
    <property type="entry name" value="PTS_EIIA_1"/>
    <property type="match status" value="1"/>
</dbReference>
<evidence type="ECO:0000313" key="8">
    <source>
        <dbReference type="EMBL" id="SEU10667.1"/>
    </source>
</evidence>
<dbReference type="InterPro" id="IPR050890">
    <property type="entry name" value="PTS_EIIA_component"/>
</dbReference>
<dbReference type="InterPro" id="IPR001127">
    <property type="entry name" value="PTS_EIIA_1_perm"/>
</dbReference>
<feature type="domain" description="PTS EIIA type-1" evidence="7">
    <location>
        <begin position="38"/>
        <end position="142"/>
    </location>
</feature>
<evidence type="ECO:0000256" key="5">
    <source>
        <dbReference type="ARBA" id="ARBA00022683"/>
    </source>
</evidence>
<accession>A0A1I0JJZ8</accession>
<evidence type="ECO:0000313" key="9">
    <source>
        <dbReference type="Proteomes" id="UP000198508"/>
    </source>
</evidence>
<dbReference type="Gene3D" id="2.70.70.10">
    <property type="entry name" value="Glucose Permease (Domain IIA)"/>
    <property type="match status" value="1"/>
</dbReference>
<evidence type="ECO:0000256" key="6">
    <source>
        <dbReference type="ARBA" id="ARBA00022777"/>
    </source>
</evidence>
<sequence length="168" mass="18267">MGLFSRKEAGKSKGLVWNQSEILAPVKGRLIPMAEVNDPVFSEEVIGKGAAVVPKRGRIVAPADGIVNLVFRTGHAIGMVTDGGTELMIHIGLETVRLNGRLFKPCVDQGSRVKAGDLLMEFDLKQLQKEGYDMTTMVIVCNSGEYPDMDCASGREVEELEPVIHLQS</sequence>
<dbReference type="STRING" id="460384.SAMN05216313_13142"/>
<comment type="subcellular location">
    <subcellularLocation>
        <location evidence="1">Cytoplasm</location>
    </subcellularLocation>
</comment>
<organism evidence="8 9">
    <name type="scientific">Enterocloster lavalensis</name>
    <dbReference type="NCBI Taxonomy" id="460384"/>
    <lineage>
        <taxon>Bacteria</taxon>
        <taxon>Bacillati</taxon>
        <taxon>Bacillota</taxon>
        <taxon>Clostridia</taxon>
        <taxon>Lachnospirales</taxon>
        <taxon>Lachnospiraceae</taxon>
        <taxon>Enterocloster</taxon>
    </lineage>
</organism>
<keyword evidence="5" id="KW-0598">Phosphotransferase system</keyword>
<gene>
    <name evidence="8" type="ORF">SAMN05216313_13142</name>
</gene>
<evidence type="ECO:0000256" key="3">
    <source>
        <dbReference type="ARBA" id="ARBA00022597"/>
    </source>
</evidence>
<dbReference type="PROSITE" id="PS51093">
    <property type="entry name" value="PTS_EIIA_TYPE_1"/>
    <property type="match status" value="1"/>
</dbReference>
<dbReference type="PANTHER" id="PTHR45008:SF1">
    <property type="entry name" value="PTS SYSTEM GLUCOSE-SPECIFIC EIIA COMPONENT"/>
    <property type="match status" value="1"/>
</dbReference>
<dbReference type="FunFam" id="2.70.70.10:FF:000001">
    <property type="entry name" value="PTS system glucose-specific IIA component"/>
    <property type="match status" value="1"/>
</dbReference>
<dbReference type="GO" id="GO:0005737">
    <property type="term" value="C:cytoplasm"/>
    <property type="evidence" value="ECO:0007669"/>
    <property type="project" value="UniProtKB-SubCell"/>
</dbReference>
<keyword evidence="9" id="KW-1185">Reference proteome</keyword>
<dbReference type="SUPFAM" id="SSF51261">
    <property type="entry name" value="Duplicated hybrid motif"/>
    <property type="match status" value="1"/>
</dbReference>
<keyword evidence="6" id="KW-0418">Kinase</keyword>
<proteinExistence type="predicted"/>
<dbReference type="Proteomes" id="UP000198508">
    <property type="component" value="Unassembled WGS sequence"/>
</dbReference>
<dbReference type="PANTHER" id="PTHR45008">
    <property type="entry name" value="PTS SYSTEM GLUCOSE-SPECIFIC EIIA COMPONENT"/>
    <property type="match status" value="1"/>
</dbReference>
<dbReference type="GO" id="GO:0016301">
    <property type="term" value="F:kinase activity"/>
    <property type="evidence" value="ECO:0007669"/>
    <property type="project" value="UniProtKB-KW"/>
</dbReference>
<evidence type="ECO:0000256" key="2">
    <source>
        <dbReference type="ARBA" id="ARBA00022448"/>
    </source>
</evidence>
<dbReference type="PROSITE" id="PS00371">
    <property type="entry name" value="PTS_EIIA_TYPE_1_HIS"/>
    <property type="match status" value="1"/>
</dbReference>
<dbReference type="NCBIfam" id="TIGR00830">
    <property type="entry name" value="PTBA"/>
    <property type="match status" value="1"/>
</dbReference>
<dbReference type="InterPro" id="IPR011055">
    <property type="entry name" value="Dup_hybrid_motif"/>
</dbReference>
<dbReference type="EMBL" id="FOIM01000031">
    <property type="protein sequence ID" value="SEU10667.1"/>
    <property type="molecule type" value="Genomic_DNA"/>
</dbReference>
<keyword evidence="4" id="KW-0808">Transferase</keyword>
<keyword evidence="3" id="KW-0762">Sugar transport</keyword>
<dbReference type="AlphaFoldDB" id="A0A1I0JJZ8"/>
<evidence type="ECO:0000256" key="4">
    <source>
        <dbReference type="ARBA" id="ARBA00022679"/>
    </source>
</evidence>
<protein>
    <submittedName>
        <fullName evidence="8">PTS system IIA component, Glc family</fullName>
    </submittedName>
</protein>
<evidence type="ECO:0000259" key="7">
    <source>
        <dbReference type="PROSITE" id="PS51093"/>
    </source>
</evidence>
<name>A0A1I0JJZ8_9FIRM</name>
<reference evidence="9" key="1">
    <citation type="submission" date="2016-10" db="EMBL/GenBank/DDBJ databases">
        <authorList>
            <person name="Varghese N."/>
            <person name="Submissions S."/>
        </authorList>
    </citation>
    <scope>NUCLEOTIDE SEQUENCE [LARGE SCALE GENOMIC DNA]</scope>
    <source>
        <strain evidence="9">NLAE-zl-G277</strain>
    </source>
</reference>